<evidence type="ECO:0000256" key="1">
    <source>
        <dbReference type="ARBA" id="ARBA00004162"/>
    </source>
</evidence>
<evidence type="ECO:0000256" key="2">
    <source>
        <dbReference type="ARBA" id="ARBA00022475"/>
    </source>
</evidence>
<dbReference type="PANTHER" id="PTHR32219">
    <property type="entry name" value="RNA-BINDING PROTEIN YLMH-RELATED"/>
    <property type="match status" value="1"/>
</dbReference>
<dbReference type="OrthoDB" id="2195113at2759"/>
<name>A0A833VC40_9POAL</name>
<evidence type="ECO:0000256" key="8">
    <source>
        <dbReference type="SAM" id="Coils"/>
    </source>
</evidence>
<dbReference type="PANTHER" id="PTHR32219:SF24">
    <property type="entry name" value="PROTON PUMP-INTERACTOR"/>
    <property type="match status" value="1"/>
</dbReference>
<keyword evidence="3" id="KW-0812">Transmembrane</keyword>
<keyword evidence="2" id="KW-1003">Cell membrane</keyword>
<dbReference type="InterPro" id="IPR055282">
    <property type="entry name" value="PPI1-4"/>
</dbReference>
<protein>
    <submittedName>
        <fullName evidence="9">Proton pump-interactor 1-like protein</fullName>
    </submittedName>
</protein>
<feature type="coiled-coil region" evidence="8">
    <location>
        <begin position="9"/>
        <end position="43"/>
    </location>
</feature>
<reference evidence="9" key="1">
    <citation type="submission" date="2020-01" db="EMBL/GenBank/DDBJ databases">
        <title>Genome sequence of Kobresia littledalei, the first chromosome-level genome in the family Cyperaceae.</title>
        <authorList>
            <person name="Qu G."/>
        </authorList>
    </citation>
    <scope>NUCLEOTIDE SEQUENCE</scope>
    <source>
        <strain evidence="9">C.B.Clarke</strain>
        <tissue evidence="9">Leaf</tissue>
    </source>
</reference>
<dbReference type="Proteomes" id="UP000623129">
    <property type="component" value="Unassembled WGS sequence"/>
</dbReference>
<organism evidence="9 10">
    <name type="scientific">Carex littledalei</name>
    <dbReference type="NCBI Taxonomy" id="544730"/>
    <lineage>
        <taxon>Eukaryota</taxon>
        <taxon>Viridiplantae</taxon>
        <taxon>Streptophyta</taxon>
        <taxon>Embryophyta</taxon>
        <taxon>Tracheophyta</taxon>
        <taxon>Spermatophyta</taxon>
        <taxon>Magnoliopsida</taxon>
        <taxon>Liliopsida</taxon>
        <taxon>Poales</taxon>
        <taxon>Cyperaceae</taxon>
        <taxon>Cyperoideae</taxon>
        <taxon>Cariceae</taxon>
        <taxon>Carex</taxon>
        <taxon>Carex subgen. Euthyceras</taxon>
    </lineage>
</organism>
<keyword evidence="4" id="KW-1133">Transmembrane helix</keyword>
<keyword evidence="10" id="KW-1185">Reference proteome</keyword>
<evidence type="ECO:0000313" key="10">
    <source>
        <dbReference type="Proteomes" id="UP000623129"/>
    </source>
</evidence>
<evidence type="ECO:0000256" key="6">
    <source>
        <dbReference type="ARBA" id="ARBA00023136"/>
    </source>
</evidence>
<keyword evidence="5 8" id="KW-0175">Coiled coil</keyword>
<evidence type="ECO:0000256" key="4">
    <source>
        <dbReference type="ARBA" id="ARBA00022989"/>
    </source>
</evidence>
<gene>
    <name evidence="9" type="ORF">FCM35_KLT01047</name>
</gene>
<evidence type="ECO:0000313" key="9">
    <source>
        <dbReference type="EMBL" id="KAF3333356.1"/>
    </source>
</evidence>
<comment type="caution">
    <text evidence="9">The sequence shown here is derived from an EMBL/GenBank/DDBJ whole genome shotgun (WGS) entry which is preliminary data.</text>
</comment>
<evidence type="ECO:0000256" key="7">
    <source>
        <dbReference type="ARBA" id="ARBA00038080"/>
    </source>
</evidence>
<dbReference type="GO" id="GO:0005886">
    <property type="term" value="C:plasma membrane"/>
    <property type="evidence" value="ECO:0007669"/>
    <property type="project" value="UniProtKB-SubCell"/>
</dbReference>
<evidence type="ECO:0000256" key="3">
    <source>
        <dbReference type="ARBA" id="ARBA00022692"/>
    </source>
</evidence>
<dbReference type="AlphaFoldDB" id="A0A833VC40"/>
<evidence type="ECO:0000256" key="5">
    <source>
        <dbReference type="ARBA" id="ARBA00023054"/>
    </source>
</evidence>
<comment type="similarity">
    <text evidence="7">Belongs to the plant Proton pump-interactor protein family.</text>
</comment>
<keyword evidence="6" id="KW-0472">Membrane</keyword>
<accession>A0A833VC40</accession>
<proteinExistence type="inferred from homology"/>
<comment type="subcellular location">
    <subcellularLocation>
        <location evidence="1">Cell membrane</location>
        <topology evidence="1">Single-pass membrane protein</topology>
    </subcellularLocation>
</comment>
<sequence>MDIEITRKIEEANLEIKKKNEVIDDYSKDLKRYREDKKSAEWKLQNSKFRCRNLTWSIHQKRENLFYVKIALNKKSTGNRAVMQSPEVTEFSKHISGLKHRVQRGRITLKEEKQLIKQMKELKGEKNKVVTLVSDKQKKQDEVVKGNIDRLHYFMKTPMEEWPQSLTEEINNLKASKLDVTKKMKYFEQYLEDIDNQISYVIQKMDTAISERDRTNELRRKSKELADKLNACYYKNHGLLNSAKHLAITKDIAALAELSNSELEKFFSQWNEDKTFRSDYNRRVLWSLDIRGLSKDGRIRNPDEKFTIPESLIPWPTPVFK</sequence>
<dbReference type="EMBL" id="SWLB01000010">
    <property type="protein sequence ID" value="KAF3333356.1"/>
    <property type="molecule type" value="Genomic_DNA"/>
</dbReference>